<dbReference type="Proteomes" id="UP000095766">
    <property type="component" value="Unassembled WGS sequence"/>
</dbReference>
<proteinExistence type="predicted"/>
<evidence type="ECO:0000313" key="1">
    <source>
        <dbReference type="EMBL" id="CUP77765.1"/>
    </source>
</evidence>
<evidence type="ECO:0000313" key="2">
    <source>
        <dbReference type="Proteomes" id="UP000095766"/>
    </source>
</evidence>
<dbReference type="AlphaFoldDB" id="A0A174R3P5"/>
<reference evidence="1 2" key="1">
    <citation type="submission" date="2015-09" db="EMBL/GenBank/DDBJ databases">
        <authorList>
            <consortium name="Pathogen Informatics"/>
        </authorList>
    </citation>
    <scope>NUCLEOTIDE SEQUENCE [LARGE SCALE GENOMIC DNA]</scope>
    <source>
        <strain evidence="1 2">2789STDY5834898</strain>
    </source>
</reference>
<protein>
    <submittedName>
        <fullName evidence="1">Uncharacterized protein</fullName>
    </submittedName>
</protein>
<dbReference type="RefSeq" id="WP_057253333.1">
    <property type="nucleotide sequence ID" value="NZ_CZAO01000010.1"/>
</dbReference>
<gene>
    <name evidence="1" type="ORF">ERS852510_02327</name>
</gene>
<dbReference type="EMBL" id="CZAO01000010">
    <property type="protein sequence ID" value="CUP77765.1"/>
    <property type="molecule type" value="Genomic_DNA"/>
</dbReference>
<sequence>MNKKDFDDNIVIWKKLFDVDDTTIEVLRADILKMDYYKYNRLTVLAGKPWFIKFISIIERLLSPKLSKKFNLDDEDFIIIATCDFNRVKTLPLIANNFKYKVFFLPTLTRPKQVRDLYNYYKNAEMDVYFGTISNDVIKEYSNFLRRNKALFSKIKCEDKDSERLLLYFMKRFAIYSIYTKDIFKRASNEKLWIFEQDKHYYIPVINEFRKKGVMTIEMQHGTFFNPITDDRLPLYVNKMICCSEREKSLYRDGGVDIKDIYVTGAPLQTLHAKQFTDGPIKYDLLVLLSDTIPRCIERQIVCLKYINEHYRDKKTLLRFRPKSAAKDKKNLAEYIKGYRVSSGTSLREDLCSAEKVITFSEDTVFEIIQAKKQFMVFVNKSDLYGGYLDGLCYSIDKIDTCLTKLFSKDYSIDINKYISAFGDTDLEIVKKRFEDVIYELKGQKNIFL</sequence>
<name>A0A174R3P5_BACUN</name>
<accession>A0A174R3P5</accession>
<organism evidence="1 2">
    <name type="scientific">Bacteroides uniformis</name>
    <dbReference type="NCBI Taxonomy" id="820"/>
    <lineage>
        <taxon>Bacteria</taxon>
        <taxon>Pseudomonadati</taxon>
        <taxon>Bacteroidota</taxon>
        <taxon>Bacteroidia</taxon>
        <taxon>Bacteroidales</taxon>
        <taxon>Bacteroidaceae</taxon>
        <taxon>Bacteroides</taxon>
    </lineage>
</organism>